<comment type="caution">
    <text evidence="4">The sequence shown here is derived from an EMBL/GenBank/DDBJ whole genome shotgun (WGS) entry which is preliminary data.</text>
</comment>
<keyword evidence="2" id="KW-0472">Membrane</keyword>
<evidence type="ECO:0000256" key="2">
    <source>
        <dbReference type="SAM" id="Phobius"/>
    </source>
</evidence>
<dbReference type="PROSITE" id="PS50835">
    <property type="entry name" value="IG_LIKE"/>
    <property type="match status" value="2"/>
</dbReference>
<dbReference type="InterPro" id="IPR013151">
    <property type="entry name" value="Immunoglobulin_dom"/>
</dbReference>
<dbReference type="EMBL" id="JAFIRN010000006">
    <property type="protein sequence ID" value="KAG5847207.1"/>
    <property type="molecule type" value="Genomic_DNA"/>
</dbReference>
<dbReference type="InterPro" id="IPR007110">
    <property type="entry name" value="Ig-like_dom"/>
</dbReference>
<dbReference type="InterPro" id="IPR036179">
    <property type="entry name" value="Ig-like_dom_sf"/>
</dbReference>
<name>A0A9D3MFV7_ANGAN</name>
<keyword evidence="5" id="KW-1185">Reference proteome</keyword>
<accession>A0A9D3MFV7</accession>
<dbReference type="Pfam" id="PF13927">
    <property type="entry name" value="Ig_3"/>
    <property type="match status" value="1"/>
</dbReference>
<keyword evidence="2" id="KW-0812">Transmembrane</keyword>
<dbReference type="SMART" id="SM00409">
    <property type="entry name" value="IG"/>
    <property type="match status" value="2"/>
</dbReference>
<reference evidence="4" key="1">
    <citation type="submission" date="2021-01" db="EMBL/GenBank/DDBJ databases">
        <title>A chromosome-scale assembly of European eel, Anguilla anguilla.</title>
        <authorList>
            <person name="Henkel C."/>
            <person name="Jong-Raadsen S.A."/>
            <person name="Dufour S."/>
            <person name="Weltzien F.-A."/>
            <person name="Palstra A.P."/>
            <person name="Pelster B."/>
            <person name="Spaink H.P."/>
            <person name="Van Den Thillart G.E."/>
            <person name="Jansen H."/>
            <person name="Zahm M."/>
            <person name="Klopp C."/>
            <person name="Cedric C."/>
            <person name="Louis A."/>
            <person name="Berthelot C."/>
            <person name="Parey E."/>
            <person name="Roest Crollius H."/>
            <person name="Montfort J."/>
            <person name="Robinson-Rechavi M."/>
            <person name="Bucao C."/>
            <person name="Bouchez O."/>
            <person name="Gislard M."/>
            <person name="Lluch J."/>
            <person name="Milhes M."/>
            <person name="Lampietro C."/>
            <person name="Lopez Roques C."/>
            <person name="Donnadieu C."/>
            <person name="Braasch I."/>
            <person name="Desvignes T."/>
            <person name="Postlethwait J."/>
            <person name="Bobe J."/>
            <person name="Guiguen Y."/>
            <person name="Dirks R."/>
        </authorList>
    </citation>
    <scope>NUCLEOTIDE SEQUENCE</scope>
    <source>
        <strain evidence="4">Tag_6206</strain>
        <tissue evidence="4">Liver</tissue>
    </source>
</reference>
<evidence type="ECO:0000256" key="1">
    <source>
        <dbReference type="ARBA" id="ARBA00023319"/>
    </source>
</evidence>
<dbReference type="Gene3D" id="2.60.40.10">
    <property type="entry name" value="Immunoglobulins"/>
    <property type="match status" value="2"/>
</dbReference>
<feature type="transmembrane region" description="Helical" evidence="2">
    <location>
        <begin position="182"/>
        <end position="205"/>
    </location>
</feature>
<dbReference type="SUPFAM" id="SSF48726">
    <property type="entry name" value="Immunoglobulin"/>
    <property type="match status" value="2"/>
</dbReference>
<dbReference type="PANTHER" id="PTHR46013:SF7">
    <property type="entry name" value="IG-LIKE DOMAIN-CONTAINING PROTEIN"/>
    <property type="match status" value="1"/>
</dbReference>
<sequence>MVRDVWQVGMGHNFTLICEFVCIPPSDTLHWYRGASSVLNQTTNQTNFTFPLHVERAGENHSGEYYCETHPPVVSSNTVFIRVVDLSLNVSSTSAEVFEGQTVEVNCTAVSPLNATLFWGRGGCDDRQKVNGSGTLRLSPATAQHRGDYYCCSSIPTLTPLHRFKKVQVTVLRPQGILQCQVLWYLMCKTGIFLLFSAAVFILACRGQS</sequence>
<feature type="domain" description="Ig-like" evidence="3">
    <location>
        <begin position="11"/>
        <end position="67"/>
    </location>
</feature>
<dbReference type="AlphaFoldDB" id="A0A9D3MFV7"/>
<evidence type="ECO:0000259" key="3">
    <source>
        <dbReference type="PROSITE" id="PS50835"/>
    </source>
</evidence>
<dbReference type="PANTHER" id="PTHR46013">
    <property type="entry name" value="VASCULAR CELL ADHESION MOLECULE 1"/>
    <property type="match status" value="1"/>
</dbReference>
<protein>
    <recommendedName>
        <fullName evidence="3">Ig-like domain-containing protein</fullName>
    </recommendedName>
</protein>
<proteinExistence type="predicted"/>
<evidence type="ECO:0000313" key="4">
    <source>
        <dbReference type="EMBL" id="KAG5847207.1"/>
    </source>
</evidence>
<dbReference type="Proteomes" id="UP001044222">
    <property type="component" value="Chromosome 6"/>
</dbReference>
<organism evidence="4 5">
    <name type="scientific">Anguilla anguilla</name>
    <name type="common">European freshwater eel</name>
    <name type="synonym">Muraena anguilla</name>
    <dbReference type="NCBI Taxonomy" id="7936"/>
    <lineage>
        <taxon>Eukaryota</taxon>
        <taxon>Metazoa</taxon>
        <taxon>Chordata</taxon>
        <taxon>Craniata</taxon>
        <taxon>Vertebrata</taxon>
        <taxon>Euteleostomi</taxon>
        <taxon>Actinopterygii</taxon>
        <taxon>Neopterygii</taxon>
        <taxon>Teleostei</taxon>
        <taxon>Anguilliformes</taxon>
        <taxon>Anguillidae</taxon>
        <taxon>Anguilla</taxon>
    </lineage>
</organism>
<keyword evidence="2" id="KW-1133">Transmembrane helix</keyword>
<gene>
    <name evidence="4" type="ORF">ANANG_G00123570</name>
</gene>
<evidence type="ECO:0000313" key="5">
    <source>
        <dbReference type="Proteomes" id="UP001044222"/>
    </source>
</evidence>
<feature type="domain" description="Ig-like" evidence="3">
    <location>
        <begin position="71"/>
        <end position="151"/>
    </location>
</feature>
<dbReference type="InterPro" id="IPR003599">
    <property type="entry name" value="Ig_sub"/>
</dbReference>
<keyword evidence="1" id="KW-0393">Immunoglobulin domain</keyword>
<dbReference type="InterPro" id="IPR013783">
    <property type="entry name" value="Ig-like_fold"/>
</dbReference>
<dbReference type="Pfam" id="PF00047">
    <property type="entry name" value="ig"/>
    <property type="match status" value="1"/>
</dbReference>